<dbReference type="RefSeq" id="WP_279948672.1">
    <property type="nucleotide sequence ID" value="NZ_BAABEN010000033.1"/>
</dbReference>
<comment type="similarity">
    <text evidence="2 12">Belongs to the Nudix hydrolase family.</text>
</comment>
<evidence type="ECO:0000256" key="4">
    <source>
        <dbReference type="ARBA" id="ARBA00022705"/>
    </source>
</evidence>
<dbReference type="Pfam" id="PF00293">
    <property type="entry name" value="NUDIX"/>
    <property type="match status" value="1"/>
</dbReference>
<feature type="domain" description="Nudix hydrolase" evidence="13">
    <location>
        <begin position="21"/>
        <end position="153"/>
    </location>
</feature>
<comment type="catalytic activity">
    <reaction evidence="10">
        <text>8-oxo-dGTP + H2O = 8-oxo-dGMP + diphosphate + H(+)</text>
        <dbReference type="Rhea" id="RHEA:31575"/>
        <dbReference type="ChEBI" id="CHEBI:15377"/>
        <dbReference type="ChEBI" id="CHEBI:15378"/>
        <dbReference type="ChEBI" id="CHEBI:33019"/>
        <dbReference type="ChEBI" id="CHEBI:63224"/>
        <dbReference type="ChEBI" id="CHEBI:77896"/>
        <dbReference type="EC" id="3.6.1.55"/>
    </reaction>
</comment>
<keyword evidence="4" id="KW-0235">DNA replication</keyword>
<dbReference type="EC" id="3.6.1.55" evidence="11"/>
<evidence type="ECO:0000256" key="6">
    <source>
        <dbReference type="ARBA" id="ARBA00022763"/>
    </source>
</evidence>
<evidence type="ECO:0000256" key="12">
    <source>
        <dbReference type="RuleBase" id="RU003476"/>
    </source>
</evidence>
<keyword evidence="6" id="KW-0227">DNA damage</keyword>
<organism evidence="14 15">
    <name type="scientific">Streptomyces chitinivorans</name>
    <dbReference type="NCBI Taxonomy" id="1257027"/>
    <lineage>
        <taxon>Bacteria</taxon>
        <taxon>Bacillati</taxon>
        <taxon>Actinomycetota</taxon>
        <taxon>Actinomycetes</taxon>
        <taxon>Kitasatosporales</taxon>
        <taxon>Streptomycetaceae</taxon>
        <taxon>Streptomyces</taxon>
    </lineage>
</organism>
<dbReference type="PROSITE" id="PS51462">
    <property type="entry name" value="NUDIX"/>
    <property type="match status" value="1"/>
</dbReference>
<evidence type="ECO:0000259" key="13">
    <source>
        <dbReference type="PROSITE" id="PS51462"/>
    </source>
</evidence>
<evidence type="ECO:0000256" key="7">
    <source>
        <dbReference type="ARBA" id="ARBA00022801"/>
    </source>
</evidence>
<dbReference type="InterPro" id="IPR015797">
    <property type="entry name" value="NUDIX_hydrolase-like_dom_sf"/>
</dbReference>
<keyword evidence="8" id="KW-0460">Magnesium</keyword>
<name>A0ABW7I0A5_9ACTN</name>
<sequence length="153" mass="16333">MNASADTAILDDLLRTAAAEGVAKHVVGAVFTDADGRVLLLHRPADDYLGGLWELPSGGVEDGESLTEALCREVVEETGLEVTAVGAYLGHFDYLSKSGRPTRQFNFTATVADGTAVTLTEHDEYLWANREQQERTSGAVRGVLAAWRGQGAV</sequence>
<comment type="cofactor">
    <cofactor evidence="1">
        <name>Mg(2+)</name>
        <dbReference type="ChEBI" id="CHEBI:18420"/>
    </cofactor>
</comment>
<dbReference type="PANTHER" id="PTHR47707:SF1">
    <property type="entry name" value="NUDIX HYDROLASE FAMILY PROTEIN"/>
    <property type="match status" value="1"/>
</dbReference>
<gene>
    <name evidence="14" type="ORF">ACG5V6_25680</name>
</gene>
<keyword evidence="7 12" id="KW-0378">Hydrolase</keyword>
<dbReference type="Gene3D" id="3.90.79.10">
    <property type="entry name" value="Nucleoside Triphosphate Pyrophosphohydrolase"/>
    <property type="match status" value="1"/>
</dbReference>
<evidence type="ECO:0000256" key="3">
    <source>
        <dbReference type="ARBA" id="ARBA00022457"/>
    </source>
</evidence>
<evidence type="ECO:0000256" key="9">
    <source>
        <dbReference type="ARBA" id="ARBA00023204"/>
    </source>
</evidence>
<keyword evidence="15" id="KW-1185">Reference proteome</keyword>
<reference evidence="14 15" key="1">
    <citation type="submission" date="2024-10" db="EMBL/GenBank/DDBJ databases">
        <authorList>
            <person name="Cho J.-C."/>
        </authorList>
    </citation>
    <scope>NUCLEOTIDE SEQUENCE [LARGE SCALE GENOMIC DNA]</scope>
    <source>
        <strain evidence="14 15">KCTC29696</strain>
    </source>
</reference>
<comment type="caution">
    <text evidence="14">The sequence shown here is derived from an EMBL/GenBank/DDBJ whole genome shotgun (WGS) entry which is preliminary data.</text>
</comment>
<dbReference type="InterPro" id="IPR020476">
    <property type="entry name" value="Nudix_hydrolase"/>
</dbReference>
<dbReference type="GO" id="GO:0016787">
    <property type="term" value="F:hydrolase activity"/>
    <property type="evidence" value="ECO:0007669"/>
    <property type="project" value="UniProtKB-KW"/>
</dbReference>
<evidence type="ECO:0000256" key="2">
    <source>
        <dbReference type="ARBA" id="ARBA00005582"/>
    </source>
</evidence>
<dbReference type="SUPFAM" id="SSF55811">
    <property type="entry name" value="Nudix"/>
    <property type="match status" value="1"/>
</dbReference>
<protein>
    <recommendedName>
        <fullName evidence="11">8-oxo-dGTP diphosphatase</fullName>
        <ecNumber evidence="11">3.6.1.55</ecNumber>
    </recommendedName>
</protein>
<keyword evidence="9" id="KW-0234">DNA repair</keyword>
<evidence type="ECO:0000256" key="10">
    <source>
        <dbReference type="ARBA" id="ARBA00035861"/>
    </source>
</evidence>
<dbReference type="InterPro" id="IPR047127">
    <property type="entry name" value="MutT-like"/>
</dbReference>
<evidence type="ECO:0000313" key="15">
    <source>
        <dbReference type="Proteomes" id="UP001607069"/>
    </source>
</evidence>
<evidence type="ECO:0000313" key="14">
    <source>
        <dbReference type="EMBL" id="MFH0251594.1"/>
    </source>
</evidence>
<dbReference type="PRINTS" id="PR00502">
    <property type="entry name" value="NUDIXFAMILY"/>
</dbReference>
<dbReference type="PANTHER" id="PTHR47707">
    <property type="entry name" value="8-OXO-DGTP DIPHOSPHATASE"/>
    <property type="match status" value="1"/>
</dbReference>
<dbReference type="Proteomes" id="UP001607069">
    <property type="component" value="Unassembled WGS sequence"/>
</dbReference>
<evidence type="ECO:0000256" key="11">
    <source>
        <dbReference type="ARBA" id="ARBA00038905"/>
    </source>
</evidence>
<evidence type="ECO:0000256" key="5">
    <source>
        <dbReference type="ARBA" id="ARBA00022723"/>
    </source>
</evidence>
<dbReference type="InterPro" id="IPR000086">
    <property type="entry name" value="NUDIX_hydrolase_dom"/>
</dbReference>
<keyword evidence="5" id="KW-0479">Metal-binding</keyword>
<evidence type="ECO:0000256" key="1">
    <source>
        <dbReference type="ARBA" id="ARBA00001946"/>
    </source>
</evidence>
<dbReference type="PROSITE" id="PS00893">
    <property type="entry name" value="NUDIX_BOX"/>
    <property type="match status" value="1"/>
</dbReference>
<keyword evidence="3" id="KW-0515">Mutator protein</keyword>
<dbReference type="InterPro" id="IPR020084">
    <property type="entry name" value="NUDIX_hydrolase_CS"/>
</dbReference>
<proteinExistence type="inferred from homology"/>
<dbReference type="EMBL" id="JBIHMK010000149">
    <property type="protein sequence ID" value="MFH0251594.1"/>
    <property type="molecule type" value="Genomic_DNA"/>
</dbReference>
<evidence type="ECO:0000256" key="8">
    <source>
        <dbReference type="ARBA" id="ARBA00022842"/>
    </source>
</evidence>
<accession>A0ABW7I0A5</accession>